<evidence type="ECO:0000313" key="7">
    <source>
        <dbReference type="Proteomes" id="UP001491349"/>
    </source>
</evidence>
<proteinExistence type="inferred from homology"/>
<evidence type="ECO:0000256" key="5">
    <source>
        <dbReference type="HAMAP-Rule" id="MF_00374"/>
    </source>
</evidence>
<dbReference type="InterPro" id="IPR001854">
    <property type="entry name" value="Ribosomal_uL29"/>
</dbReference>
<dbReference type="RefSeq" id="WP_121315001.1">
    <property type="nucleotide sequence ID" value="NZ_JACTAB010000008.1"/>
</dbReference>
<evidence type="ECO:0000256" key="4">
    <source>
        <dbReference type="ARBA" id="ARBA00035204"/>
    </source>
</evidence>
<sequence length="63" mass="7043">MKQSEIINLSAAELQEKLSQLRKAYSDLKSAHAISPIANPLQIRSARRAVARVATELTKRELQ</sequence>
<dbReference type="HAMAP" id="MF_00374">
    <property type="entry name" value="Ribosomal_uL29"/>
    <property type="match status" value="1"/>
</dbReference>
<dbReference type="InterPro" id="IPR036049">
    <property type="entry name" value="Ribosomal_uL29_sf"/>
</dbReference>
<reference evidence="6 7" key="1">
    <citation type="submission" date="2024-04" db="EMBL/GenBank/DDBJ databases">
        <title>draft genome sequnece of Flavobacterium buctense JCM 30750.</title>
        <authorList>
            <person name="Kim D.-U."/>
        </authorList>
    </citation>
    <scope>NUCLEOTIDE SEQUENCE [LARGE SCALE GENOMIC DNA]</scope>
    <source>
        <strain evidence="6 7">JCM 30750</strain>
    </source>
</reference>
<dbReference type="EMBL" id="JBBPCB010000004">
    <property type="protein sequence ID" value="MEK8180349.1"/>
    <property type="molecule type" value="Genomic_DNA"/>
</dbReference>
<evidence type="ECO:0000313" key="6">
    <source>
        <dbReference type="EMBL" id="MEK8180349.1"/>
    </source>
</evidence>
<dbReference type="Proteomes" id="UP001491349">
    <property type="component" value="Unassembled WGS sequence"/>
</dbReference>
<evidence type="ECO:0000256" key="2">
    <source>
        <dbReference type="ARBA" id="ARBA00022980"/>
    </source>
</evidence>
<dbReference type="InterPro" id="IPR018254">
    <property type="entry name" value="Ribosomal_uL29_CS"/>
</dbReference>
<dbReference type="Gene3D" id="1.10.287.310">
    <property type="match status" value="1"/>
</dbReference>
<evidence type="ECO:0000256" key="1">
    <source>
        <dbReference type="ARBA" id="ARBA00009254"/>
    </source>
</evidence>
<dbReference type="GO" id="GO:0005840">
    <property type="term" value="C:ribosome"/>
    <property type="evidence" value="ECO:0007669"/>
    <property type="project" value="UniProtKB-KW"/>
</dbReference>
<dbReference type="Pfam" id="PF00831">
    <property type="entry name" value="Ribosomal_L29"/>
    <property type="match status" value="1"/>
</dbReference>
<keyword evidence="3 5" id="KW-0687">Ribonucleoprotein</keyword>
<comment type="caution">
    <text evidence="6">The sequence shown here is derived from an EMBL/GenBank/DDBJ whole genome shotgun (WGS) entry which is preliminary data.</text>
</comment>
<evidence type="ECO:0000256" key="3">
    <source>
        <dbReference type="ARBA" id="ARBA00023274"/>
    </source>
</evidence>
<comment type="similarity">
    <text evidence="1 5">Belongs to the universal ribosomal protein uL29 family.</text>
</comment>
<keyword evidence="7" id="KW-1185">Reference proteome</keyword>
<accession>A0ABU9E335</accession>
<organism evidence="6 7">
    <name type="scientific">Flavobacterium buctense</name>
    <dbReference type="NCBI Taxonomy" id="1648146"/>
    <lineage>
        <taxon>Bacteria</taxon>
        <taxon>Pseudomonadati</taxon>
        <taxon>Bacteroidota</taxon>
        <taxon>Flavobacteriia</taxon>
        <taxon>Flavobacteriales</taxon>
        <taxon>Flavobacteriaceae</taxon>
        <taxon>Flavobacterium</taxon>
    </lineage>
</organism>
<dbReference type="SUPFAM" id="SSF46561">
    <property type="entry name" value="Ribosomal protein L29 (L29p)"/>
    <property type="match status" value="1"/>
</dbReference>
<protein>
    <recommendedName>
        <fullName evidence="4 5">Large ribosomal subunit protein uL29</fullName>
    </recommendedName>
</protein>
<gene>
    <name evidence="5 6" type="primary">rpmC</name>
    <name evidence="6" type="ORF">WMW71_08340</name>
</gene>
<dbReference type="NCBIfam" id="TIGR00012">
    <property type="entry name" value="L29"/>
    <property type="match status" value="1"/>
</dbReference>
<keyword evidence="2 5" id="KW-0689">Ribosomal protein</keyword>
<name>A0ABU9E335_9FLAO</name>
<dbReference type="PROSITE" id="PS00579">
    <property type="entry name" value="RIBOSOMAL_L29"/>
    <property type="match status" value="1"/>
</dbReference>